<keyword evidence="1" id="KW-0175">Coiled coil</keyword>
<evidence type="ECO:0000313" key="5">
    <source>
        <dbReference type="Proteomes" id="UP000192639"/>
    </source>
</evidence>
<accession>A0A1Y1S7Z0</accession>
<reference evidence="4 5" key="1">
    <citation type="journal article" date="2017" name="Environ. Microbiol.">
        <title>Decay of the glycolytic pathway and adaptation to intranuclear parasitism within Enterocytozoonidae microsporidia.</title>
        <authorList>
            <person name="Wiredu Boakye D."/>
            <person name="Jaroenlak P."/>
            <person name="Prachumwat A."/>
            <person name="Williams T.A."/>
            <person name="Bateman K.S."/>
            <person name="Itsathitphaisarn O."/>
            <person name="Sritunyalucksana K."/>
            <person name="Paszkiewicz K.H."/>
            <person name="Moore K.A."/>
            <person name="Stentiford G.D."/>
            <person name="Williams B.A."/>
        </authorList>
    </citation>
    <scope>NUCLEOTIDE SEQUENCE [LARGE SCALE GENOMIC DNA]</scope>
    <source>
        <strain evidence="4 5">GB1</strain>
    </source>
</reference>
<evidence type="ECO:0000259" key="3">
    <source>
        <dbReference type="SMART" id="SM00717"/>
    </source>
</evidence>
<dbReference type="Proteomes" id="UP000192639">
    <property type="component" value="Unassembled WGS sequence"/>
</dbReference>
<comment type="caution">
    <text evidence="4">The sequence shown here is derived from an EMBL/GenBank/DDBJ whole genome shotgun (WGS) entry which is preliminary data.</text>
</comment>
<dbReference type="VEuPathDB" id="MicrosporidiaDB:ECANGB1_474"/>
<evidence type="ECO:0000313" key="4">
    <source>
        <dbReference type="EMBL" id="ORD94580.1"/>
    </source>
</evidence>
<keyword evidence="5" id="KW-1185">Reference proteome</keyword>
<gene>
    <name evidence="4" type="ORF">ECANGB1_474</name>
</gene>
<proteinExistence type="predicted"/>
<feature type="coiled-coil region" evidence="1">
    <location>
        <begin position="329"/>
        <end position="367"/>
    </location>
</feature>
<dbReference type="InterPro" id="IPR001005">
    <property type="entry name" value="SANT/Myb"/>
</dbReference>
<name>A0A1Y1S7Z0_9MICR</name>
<dbReference type="Gene3D" id="1.10.10.60">
    <property type="entry name" value="Homeodomain-like"/>
    <property type="match status" value="1"/>
</dbReference>
<evidence type="ECO:0000256" key="2">
    <source>
        <dbReference type="SAM" id="MobiDB-lite"/>
    </source>
</evidence>
<dbReference type="CDD" id="cd00167">
    <property type="entry name" value="SANT"/>
    <property type="match status" value="1"/>
</dbReference>
<dbReference type="EMBL" id="LWDP01000015">
    <property type="protein sequence ID" value="ORD94580.1"/>
    <property type="molecule type" value="Genomic_DNA"/>
</dbReference>
<feature type="region of interest" description="Disordered" evidence="2">
    <location>
        <begin position="143"/>
        <end position="167"/>
    </location>
</feature>
<organism evidence="4 5">
    <name type="scientific">Enterospora canceri</name>
    <dbReference type="NCBI Taxonomy" id="1081671"/>
    <lineage>
        <taxon>Eukaryota</taxon>
        <taxon>Fungi</taxon>
        <taxon>Fungi incertae sedis</taxon>
        <taxon>Microsporidia</taxon>
        <taxon>Enterocytozoonidae</taxon>
        <taxon>Enterospora</taxon>
    </lineage>
</organism>
<feature type="domain" description="Myb-like" evidence="3">
    <location>
        <begin position="230"/>
        <end position="285"/>
    </location>
</feature>
<dbReference type="OrthoDB" id="118550at2759"/>
<dbReference type="AlphaFoldDB" id="A0A1Y1S7Z0"/>
<dbReference type="SMART" id="SM00717">
    <property type="entry name" value="SANT"/>
    <property type="match status" value="1"/>
</dbReference>
<evidence type="ECO:0000256" key="1">
    <source>
        <dbReference type="SAM" id="Coils"/>
    </source>
</evidence>
<protein>
    <recommendedName>
        <fullName evidence="3">Myb-like domain-containing protein</fullName>
    </recommendedName>
</protein>
<sequence>MKVKSEMTNIYPRAERVELEPIIGSSRSVARAPVRVAHESTSPPSETGDAIFIGAVPEWFKRDSLSEHERGVDITVRNRIVDFYQNKRRNIGVGEVYGLFAVEYEIGLFDSILGVFNVCEELRLINTTYSGITEQLFTIETNGSSNNSSNGNSSNNNNNYSNNHNNNSNIINTTEYTYLTEKYTDPTSFIGAKCGECNKQAEYFTSGFEFSCEECRGEDARHHRITGELAAALWDKKEEYWLLRGIEEHRDSWESVAEMVNERSGSGRRKSKEMCIFHFINQGILERIEEYETLPFSKFENQTTALVAFFSMLDGAISAAVAGEFLRVMQKKEREAECAEHLIAVAVEEAKRRVELKRRKIGRLQEVKLDAWIKKIELKMDAIEEMYGEVEAVRGELVEKRSNLMDEIARLN</sequence>